<dbReference type="Proteomes" id="UP001499951">
    <property type="component" value="Unassembled WGS sequence"/>
</dbReference>
<evidence type="ECO:0000313" key="3">
    <source>
        <dbReference type="Proteomes" id="UP001499951"/>
    </source>
</evidence>
<organism evidence="2 3">
    <name type="scientific">Rhizomicrobium electricum</name>
    <dbReference type="NCBI Taxonomy" id="480070"/>
    <lineage>
        <taxon>Bacteria</taxon>
        <taxon>Pseudomonadati</taxon>
        <taxon>Pseudomonadota</taxon>
        <taxon>Alphaproteobacteria</taxon>
        <taxon>Micropepsales</taxon>
        <taxon>Micropepsaceae</taxon>
        <taxon>Rhizomicrobium</taxon>
    </lineage>
</organism>
<keyword evidence="1" id="KW-0732">Signal</keyword>
<sequence length="117" mass="12488">MKDVVKVAITALFALLATGCARGWLDDAPSPDLQDIRIISVGYTKACRFIAPVDVTSTYPQDQDLYLAAMMRVRAKATEMSGNALAIRSYKVQSGSKADTMATISADIYNCPPPAAG</sequence>
<proteinExistence type="predicted"/>
<dbReference type="RefSeq" id="WP_166932602.1">
    <property type="nucleotide sequence ID" value="NZ_BAAADD010000002.1"/>
</dbReference>
<reference evidence="2 3" key="1">
    <citation type="journal article" date="2019" name="Int. J. Syst. Evol. Microbiol.">
        <title>The Global Catalogue of Microorganisms (GCM) 10K type strain sequencing project: providing services to taxonomists for standard genome sequencing and annotation.</title>
        <authorList>
            <consortium name="The Broad Institute Genomics Platform"/>
            <consortium name="The Broad Institute Genome Sequencing Center for Infectious Disease"/>
            <person name="Wu L."/>
            <person name="Ma J."/>
        </authorList>
    </citation>
    <scope>NUCLEOTIDE SEQUENCE [LARGE SCALE GENOMIC DNA]</scope>
    <source>
        <strain evidence="2 3">JCM 15089</strain>
    </source>
</reference>
<accession>A0ABN1EC53</accession>
<comment type="caution">
    <text evidence="2">The sequence shown here is derived from an EMBL/GenBank/DDBJ whole genome shotgun (WGS) entry which is preliminary data.</text>
</comment>
<evidence type="ECO:0008006" key="4">
    <source>
        <dbReference type="Google" id="ProtNLM"/>
    </source>
</evidence>
<gene>
    <name evidence="2" type="ORF">GCM10008942_09850</name>
</gene>
<name>A0ABN1EC53_9PROT</name>
<keyword evidence="3" id="KW-1185">Reference proteome</keyword>
<dbReference type="EMBL" id="BAAADD010000002">
    <property type="protein sequence ID" value="GAA0563445.1"/>
    <property type="molecule type" value="Genomic_DNA"/>
</dbReference>
<feature type="chain" id="PRO_5047479683" description="DUF4156 domain-containing protein" evidence="1">
    <location>
        <begin position="24"/>
        <end position="117"/>
    </location>
</feature>
<feature type="signal peptide" evidence="1">
    <location>
        <begin position="1"/>
        <end position="23"/>
    </location>
</feature>
<protein>
    <recommendedName>
        <fullName evidence="4">DUF4156 domain-containing protein</fullName>
    </recommendedName>
</protein>
<dbReference type="PROSITE" id="PS51257">
    <property type="entry name" value="PROKAR_LIPOPROTEIN"/>
    <property type="match status" value="1"/>
</dbReference>
<evidence type="ECO:0000256" key="1">
    <source>
        <dbReference type="SAM" id="SignalP"/>
    </source>
</evidence>
<evidence type="ECO:0000313" key="2">
    <source>
        <dbReference type="EMBL" id="GAA0563445.1"/>
    </source>
</evidence>